<feature type="chain" id="PRO_5045403021" evidence="4">
    <location>
        <begin position="20"/>
        <end position="163"/>
    </location>
</feature>
<evidence type="ECO:0000256" key="1">
    <source>
        <dbReference type="ARBA" id="ARBA00004459"/>
    </source>
</evidence>
<protein>
    <submittedName>
        <fullName evidence="6">Copper oxidase</fullName>
    </submittedName>
</protein>
<feature type="signal peptide" evidence="4">
    <location>
        <begin position="1"/>
        <end position="19"/>
    </location>
</feature>
<reference evidence="7" key="1">
    <citation type="journal article" date="2019" name="Int. J. Syst. Evol. Microbiol.">
        <title>The Global Catalogue of Microorganisms (GCM) 10K type strain sequencing project: providing services to taxonomists for standard genome sequencing and annotation.</title>
        <authorList>
            <consortium name="The Broad Institute Genomics Platform"/>
            <consortium name="The Broad Institute Genome Sequencing Center for Infectious Disease"/>
            <person name="Wu L."/>
            <person name="Ma J."/>
        </authorList>
    </citation>
    <scope>NUCLEOTIDE SEQUENCE [LARGE SCALE GENOMIC DNA]</scope>
    <source>
        <strain evidence="7">NBRC 104970</strain>
    </source>
</reference>
<dbReference type="Proteomes" id="UP001156836">
    <property type="component" value="Unassembled WGS sequence"/>
</dbReference>
<evidence type="ECO:0000256" key="3">
    <source>
        <dbReference type="ARBA" id="ARBA00023008"/>
    </source>
</evidence>
<evidence type="ECO:0000313" key="6">
    <source>
        <dbReference type="EMBL" id="GLS03711.1"/>
    </source>
</evidence>
<accession>A0ABQ6BPF5</accession>
<dbReference type="InterPro" id="IPR000923">
    <property type="entry name" value="BlueCu_1"/>
</dbReference>
<dbReference type="CDD" id="cd04211">
    <property type="entry name" value="Cupredoxin_like_2"/>
    <property type="match status" value="1"/>
</dbReference>
<keyword evidence="2" id="KW-0479">Metal-binding</keyword>
<dbReference type="RefSeq" id="WP_018748491.1">
    <property type="nucleotide sequence ID" value="NZ_BSOZ01000007.1"/>
</dbReference>
<dbReference type="PANTHER" id="PTHR38439">
    <property type="entry name" value="AURACYANIN-B"/>
    <property type="match status" value="1"/>
</dbReference>
<feature type="domain" description="Blue (type 1) copper" evidence="5">
    <location>
        <begin position="50"/>
        <end position="159"/>
    </location>
</feature>
<comment type="subcellular location">
    <subcellularLocation>
        <location evidence="1">Cell outer membrane</location>
        <topology evidence="1">Lipid-anchor</topology>
    </subcellularLocation>
</comment>
<dbReference type="SUPFAM" id="SSF49503">
    <property type="entry name" value="Cupredoxins"/>
    <property type="match status" value="1"/>
</dbReference>
<sequence length="163" mass="17482">MKQLTIAALCALSLNFAFAAGEHDHGDHGAAKQYAFGSPGQDSAVSRTVKVSAGDDMKFSYTPPLKTIKQGETIRFVITNTGKLAHEFSVGDAASQRAHALMMKKMPDMKHADDPSAVSLAPGETRQLVWRFDKAMSGDVIFACQVPGHYDAGMKTNVPLATK</sequence>
<proteinExistence type="predicted"/>
<dbReference type="InterPro" id="IPR050845">
    <property type="entry name" value="Cu-binding_ET"/>
</dbReference>
<gene>
    <name evidence="6" type="ORF">GCM10007860_08560</name>
</gene>
<keyword evidence="7" id="KW-1185">Reference proteome</keyword>
<keyword evidence="4" id="KW-0732">Signal</keyword>
<dbReference type="Gene3D" id="2.60.40.420">
    <property type="entry name" value="Cupredoxins - blue copper proteins"/>
    <property type="match status" value="1"/>
</dbReference>
<organism evidence="6 7">
    <name type="scientific">Chitiniphilus shinanonensis</name>
    <dbReference type="NCBI Taxonomy" id="553088"/>
    <lineage>
        <taxon>Bacteria</taxon>
        <taxon>Pseudomonadati</taxon>
        <taxon>Pseudomonadota</taxon>
        <taxon>Betaproteobacteria</taxon>
        <taxon>Neisseriales</taxon>
        <taxon>Chitinibacteraceae</taxon>
        <taxon>Chitiniphilus</taxon>
    </lineage>
</organism>
<evidence type="ECO:0000313" key="7">
    <source>
        <dbReference type="Proteomes" id="UP001156836"/>
    </source>
</evidence>
<dbReference type="Pfam" id="PF00127">
    <property type="entry name" value="Copper-bind"/>
    <property type="match status" value="1"/>
</dbReference>
<keyword evidence="3" id="KW-0186">Copper</keyword>
<dbReference type="InterPro" id="IPR008972">
    <property type="entry name" value="Cupredoxin"/>
</dbReference>
<evidence type="ECO:0000259" key="5">
    <source>
        <dbReference type="Pfam" id="PF00127"/>
    </source>
</evidence>
<name>A0ABQ6BPF5_9NEIS</name>
<evidence type="ECO:0000256" key="2">
    <source>
        <dbReference type="ARBA" id="ARBA00022723"/>
    </source>
</evidence>
<evidence type="ECO:0000256" key="4">
    <source>
        <dbReference type="SAM" id="SignalP"/>
    </source>
</evidence>
<dbReference type="PANTHER" id="PTHR38439:SF3">
    <property type="entry name" value="COPPER-RESISTANT CUPROPROTEIN COPI"/>
    <property type="match status" value="1"/>
</dbReference>
<dbReference type="EMBL" id="BSOZ01000007">
    <property type="protein sequence ID" value="GLS03711.1"/>
    <property type="molecule type" value="Genomic_DNA"/>
</dbReference>
<comment type="caution">
    <text evidence="6">The sequence shown here is derived from an EMBL/GenBank/DDBJ whole genome shotgun (WGS) entry which is preliminary data.</text>
</comment>